<proteinExistence type="inferred from homology"/>
<dbReference type="PANTHER" id="PTHR43459:SF1">
    <property type="entry name" value="EG:BACN32G11.4 PROTEIN"/>
    <property type="match status" value="1"/>
</dbReference>
<comment type="similarity">
    <text evidence="1">Belongs to the enoyl-CoA hydratase/isomerase family.</text>
</comment>
<dbReference type="Proteomes" id="UP001382727">
    <property type="component" value="Chromosome"/>
</dbReference>
<keyword evidence="3" id="KW-1185">Reference proteome</keyword>
<dbReference type="Pfam" id="PF00378">
    <property type="entry name" value="ECH_1"/>
    <property type="match status" value="1"/>
</dbReference>
<name>A0ABZ2MIY5_9MICO</name>
<dbReference type="PANTHER" id="PTHR43459">
    <property type="entry name" value="ENOYL-COA HYDRATASE"/>
    <property type="match status" value="1"/>
</dbReference>
<dbReference type="CDD" id="cd06558">
    <property type="entry name" value="crotonase-like"/>
    <property type="match status" value="1"/>
</dbReference>
<gene>
    <name evidence="2" type="ORF">V1351_02505</name>
</gene>
<dbReference type="EMBL" id="CP144913">
    <property type="protein sequence ID" value="WXB76953.1"/>
    <property type="molecule type" value="Genomic_DNA"/>
</dbReference>
<evidence type="ECO:0000313" key="3">
    <source>
        <dbReference type="Proteomes" id="UP001382727"/>
    </source>
</evidence>
<evidence type="ECO:0000313" key="2">
    <source>
        <dbReference type="EMBL" id="WXB76953.1"/>
    </source>
</evidence>
<reference evidence="2 3" key="1">
    <citation type="submission" date="2024-02" db="EMBL/GenBank/DDBJ databases">
        <title>Janibacter sp. nov., isolated from gut of marine sandworm.</title>
        <authorList>
            <person name="Kim B."/>
            <person name="Jun M.O."/>
            <person name="Shin N.-R."/>
        </authorList>
    </citation>
    <scope>NUCLEOTIDE SEQUENCE [LARGE SCALE GENOMIC DNA]</scope>
    <source>
        <strain evidence="2 3">A1S7</strain>
    </source>
</reference>
<dbReference type="InterPro" id="IPR014748">
    <property type="entry name" value="Enoyl-CoA_hydra_C"/>
</dbReference>
<dbReference type="InterPro" id="IPR029045">
    <property type="entry name" value="ClpP/crotonase-like_dom_sf"/>
</dbReference>
<evidence type="ECO:0000256" key="1">
    <source>
        <dbReference type="ARBA" id="ARBA00005254"/>
    </source>
</evidence>
<dbReference type="SUPFAM" id="SSF52096">
    <property type="entry name" value="ClpP/crotonase"/>
    <property type="match status" value="1"/>
</dbReference>
<accession>A0ABZ2MIY5</accession>
<protein>
    <submittedName>
        <fullName evidence="2">Enoyl-CoA hydratase-related protein</fullName>
    </submittedName>
</protein>
<organism evidence="2 3">
    <name type="scientific">Janibacter alittae</name>
    <dbReference type="NCBI Taxonomy" id="3115209"/>
    <lineage>
        <taxon>Bacteria</taxon>
        <taxon>Bacillati</taxon>
        <taxon>Actinomycetota</taxon>
        <taxon>Actinomycetes</taxon>
        <taxon>Micrococcales</taxon>
        <taxon>Intrasporangiaceae</taxon>
        <taxon>Janibacter</taxon>
    </lineage>
</organism>
<sequence>MSDPSTAADHVLYDVTEGVATITLNRPDRRNAMSRPMLEGLSRFLEQAEQDPAVRALVLTGAGRAFCAGGDVRDFDEQGGEGGGATEVDPVAVAEQLQNQEETVARIHRFPKPVIASLPGAAAGAGLGLALAADLRIGTPRTVVATAFAAVALSGDYGVAWLLTHLVGPAKARELLMLNPRLDGQASLDLGLLNRLVAEDELVEQTRVLARRLADGPTLALAHIKRNLLEAPQQTLSESMAAEVPRHKECGLSADHVEAARAFVEKRPPVFGR</sequence>
<dbReference type="RefSeq" id="WP_338750408.1">
    <property type="nucleotide sequence ID" value="NZ_CP144913.1"/>
</dbReference>
<dbReference type="InterPro" id="IPR001753">
    <property type="entry name" value="Enoyl-CoA_hydra/iso"/>
</dbReference>
<dbReference type="Gene3D" id="3.90.226.10">
    <property type="entry name" value="2-enoyl-CoA Hydratase, Chain A, domain 1"/>
    <property type="match status" value="1"/>
</dbReference>
<dbReference type="Gene3D" id="1.10.12.10">
    <property type="entry name" value="Lyase 2-enoyl-coa Hydratase, Chain A, domain 2"/>
    <property type="match status" value="1"/>
</dbReference>